<dbReference type="EMBL" id="CAXDID020000016">
    <property type="protein sequence ID" value="CAL5984115.1"/>
    <property type="molecule type" value="Genomic_DNA"/>
</dbReference>
<evidence type="ECO:0000313" key="1">
    <source>
        <dbReference type="EMBL" id="CAI9960573.1"/>
    </source>
</evidence>
<accession>A0AA86QVQ4</accession>
<dbReference type="Proteomes" id="UP001642409">
    <property type="component" value="Unassembled WGS sequence"/>
</dbReference>
<evidence type="ECO:0000313" key="3">
    <source>
        <dbReference type="Proteomes" id="UP001642409"/>
    </source>
</evidence>
<reference evidence="2 3" key="2">
    <citation type="submission" date="2024-07" db="EMBL/GenBank/DDBJ databases">
        <authorList>
            <person name="Akdeniz Z."/>
        </authorList>
    </citation>
    <scope>NUCLEOTIDE SEQUENCE [LARGE SCALE GENOMIC DNA]</scope>
</reference>
<evidence type="ECO:0000313" key="2">
    <source>
        <dbReference type="EMBL" id="CAL5984115.1"/>
    </source>
</evidence>
<keyword evidence="3" id="KW-1185">Reference proteome</keyword>
<proteinExistence type="predicted"/>
<reference evidence="1" key="1">
    <citation type="submission" date="2023-06" db="EMBL/GenBank/DDBJ databases">
        <authorList>
            <person name="Kurt Z."/>
        </authorList>
    </citation>
    <scope>NUCLEOTIDE SEQUENCE</scope>
</reference>
<dbReference type="EMBL" id="CATOUU010000931">
    <property type="protein sequence ID" value="CAI9960573.1"/>
    <property type="molecule type" value="Genomic_DNA"/>
</dbReference>
<comment type="caution">
    <text evidence="1">The sequence shown here is derived from an EMBL/GenBank/DDBJ whole genome shotgun (WGS) entry which is preliminary data.</text>
</comment>
<dbReference type="AlphaFoldDB" id="A0AA86QVQ4"/>
<protein>
    <submittedName>
        <fullName evidence="2">Hypothetical_protein</fullName>
    </submittedName>
</protein>
<name>A0AA86QVQ4_9EUKA</name>
<gene>
    <name evidence="1" type="ORF">HINF_LOCUS48218</name>
    <name evidence="2" type="ORF">HINF_LOCUS7954</name>
</gene>
<sequence>MSYRQHWGKCQSRSSLFNKPNGSQISSQLISSKLVSFDSDIAINVPVEYDEDTHAYYQLALLICDNRLQLQSLHSKIEGQMLNLKITEANYSNIRNHAKWMQKILKK</sequence>
<organism evidence="1">
    <name type="scientific">Hexamita inflata</name>
    <dbReference type="NCBI Taxonomy" id="28002"/>
    <lineage>
        <taxon>Eukaryota</taxon>
        <taxon>Metamonada</taxon>
        <taxon>Diplomonadida</taxon>
        <taxon>Hexamitidae</taxon>
        <taxon>Hexamitinae</taxon>
        <taxon>Hexamita</taxon>
    </lineage>
</organism>